<accession>A0A5B8YDJ9</accession>
<name>A0A4Y6Q1X0_PERCE</name>
<dbReference type="EMBL" id="CP041186">
    <property type="protein sequence ID" value="QDG54430.1"/>
    <property type="molecule type" value="Genomic_DNA"/>
</dbReference>
<protein>
    <recommendedName>
        <fullName evidence="4">DUF1795 domain-containing protein</fullName>
    </recommendedName>
</protein>
<evidence type="ECO:0000313" key="3">
    <source>
        <dbReference type="Proteomes" id="UP000315995"/>
    </source>
</evidence>
<dbReference type="OrthoDB" id="5517768at2"/>
<keyword evidence="3" id="KW-1185">Reference proteome</keyword>
<dbReference type="AlphaFoldDB" id="A0A4Y6Q1X0"/>
<dbReference type="Proteomes" id="UP000315995">
    <property type="component" value="Chromosome"/>
</dbReference>
<proteinExistence type="predicted"/>
<evidence type="ECO:0008006" key="4">
    <source>
        <dbReference type="Google" id="ProtNLM"/>
    </source>
</evidence>
<reference evidence="2 3" key="1">
    <citation type="submission" date="2019-06" db="EMBL/GenBank/DDBJ databases">
        <title>Persicimonas caeni gen. nov., sp. nov., a predatory bacterium isolated from solar saltern.</title>
        <authorList>
            <person name="Wang S."/>
        </authorList>
    </citation>
    <scope>NUCLEOTIDE SEQUENCE [LARGE SCALE GENOMIC DNA]</scope>
    <source>
        <strain evidence="2 3">YN101</strain>
    </source>
</reference>
<dbReference type="Gene3D" id="3.40.1000.10">
    <property type="entry name" value="Mog1/PsbP, alpha/beta/alpha sandwich"/>
    <property type="match status" value="1"/>
</dbReference>
<feature type="chain" id="PRO_5030106876" description="DUF1795 domain-containing protein" evidence="1">
    <location>
        <begin position="23"/>
        <end position="168"/>
    </location>
</feature>
<dbReference type="RefSeq" id="WP_141200874.1">
    <property type="nucleotide sequence ID" value="NZ_CP041186.1"/>
</dbReference>
<gene>
    <name evidence="2" type="ORF">FIV42_27900</name>
</gene>
<evidence type="ECO:0000313" key="2">
    <source>
        <dbReference type="EMBL" id="QDG54430.1"/>
    </source>
</evidence>
<accession>A0A4Y6Q1X0</accession>
<keyword evidence="1" id="KW-0732">Signal</keyword>
<sequence length="168" mass="18696">MKFARFFSTVLIALLFASSAVAQDAQPIENEEFGVTITPPAKWEVTQGNDKAVASFKHKPSQSQIEVVGTKLMTPDVADVFFKTFHKTLTESNFEQASQKEATIGGIEGTQTIYKFTHSGVTLEVVIFQFIKDSSAWLAVGYMQDTEKAEYMDDFTSVIENMKFAKAE</sequence>
<evidence type="ECO:0000256" key="1">
    <source>
        <dbReference type="SAM" id="SignalP"/>
    </source>
</evidence>
<feature type="signal peptide" evidence="1">
    <location>
        <begin position="1"/>
        <end position="22"/>
    </location>
</feature>
<organism evidence="2 3">
    <name type="scientific">Persicimonas caeni</name>
    <dbReference type="NCBI Taxonomy" id="2292766"/>
    <lineage>
        <taxon>Bacteria</taxon>
        <taxon>Deltaproteobacteria</taxon>
        <taxon>Bradymonadales</taxon>
        <taxon>Bradymonadaceae</taxon>
        <taxon>Persicimonas</taxon>
    </lineage>
</organism>